<gene>
    <name evidence="2" type="ORF">TELCIR_09352</name>
</gene>
<name>A0A2G9UF82_TELCI</name>
<dbReference type="EMBL" id="KZ346896">
    <property type="protein sequence ID" value="PIO68846.1"/>
    <property type="molecule type" value="Genomic_DNA"/>
</dbReference>
<evidence type="ECO:0000256" key="1">
    <source>
        <dbReference type="SAM" id="MobiDB-lite"/>
    </source>
</evidence>
<organism evidence="2 3">
    <name type="scientific">Teladorsagia circumcincta</name>
    <name type="common">Brown stomach worm</name>
    <name type="synonym">Ostertagia circumcincta</name>
    <dbReference type="NCBI Taxonomy" id="45464"/>
    <lineage>
        <taxon>Eukaryota</taxon>
        <taxon>Metazoa</taxon>
        <taxon>Ecdysozoa</taxon>
        <taxon>Nematoda</taxon>
        <taxon>Chromadorea</taxon>
        <taxon>Rhabditida</taxon>
        <taxon>Rhabditina</taxon>
        <taxon>Rhabditomorpha</taxon>
        <taxon>Strongyloidea</taxon>
        <taxon>Trichostrongylidae</taxon>
        <taxon>Teladorsagia</taxon>
    </lineage>
</organism>
<dbReference type="OrthoDB" id="5915816at2759"/>
<evidence type="ECO:0000313" key="3">
    <source>
        <dbReference type="Proteomes" id="UP000230423"/>
    </source>
</evidence>
<keyword evidence="3" id="KW-1185">Reference proteome</keyword>
<evidence type="ECO:0008006" key="4">
    <source>
        <dbReference type="Google" id="ProtNLM"/>
    </source>
</evidence>
<sequence>MGEGNEGGADKADAAKGAKEKEKSVMDQPKEPDEKPKTAPDEGKPTTPPVKATESEPAKADQSPAVLNKNPDPKEKQRIVVFKVTQEKKPVWSEIKIQNPSNDQKTFKVC</sequence>
<accession>A0A2G9UF82</accession>
<proteinExistence type="predicted"/>
<dbReference type="AlphaFoldDB" id="A0A2G9UF82"/>
<feature type="compositionally biased region" description="Basic and acidic residues" evidence="1">
    <location>
        <begin position="8"/>
        <end position="44"/>
    </location>
</feature>
<reference evidence="2 3" key="1">
    <citation type="submission" date="2015-09" db="EMBL/GenBank/DDBJ databases">
        <title>Draft genome of the parasitic nematode Teladorsagia circumcincta isolate WARC Sus (inbred).</title>
        <authorList>
            <person name="Mitreva M."/>
        </authorList>
    </citation>
    <scope>NUCLEOTIDE SEQUENCE [LARGE SCALE GENOMIC DNA]</scope>
    <source>
        <strain evidence="2 3">S</strain>
    </source>
</reference>
<evidence type="ECO:0000313" key="2">
    <source>
        <dbReference type="EMBL" id="PIO68846.1"/>
    </source>
</evidence>
<dbReference type="Proteomes" id="UP000230423">
    <property type="component" value="Unassembled WGS sequence"/>
</dbReference>
<feature type="region of interest" description="Disordered" evidence="1">
    <location>
        <begin position="1"/>
        <end position="78"/>
    </location>
</feature>
<protein>
    <recommendedName>
        <fullName evidence="4">Major sperm protein</fullName>
    </recommendedName>
</protein>